<reference evidence="3 4" key="1">
    <citation type="journal article" date="2019" name="Commun. Biol.">
        <title>The bagworm genome reveals a unique fibroin gene that provides high tensile strength.</title>
        <authorList>
            <person name="Kono N."/>
            <person name="Nakamura H."/>
            <person name="Ohtoshi R."/>
            <person name="Tomita M."/>
            <person name="Numata K."/>
            <person name="Arakawa K."/>
        </authorList>
    </citation>
    <scope>NUCLEOTIDE SEQUENCE [LARGE SCALE GENOMIC DNA]</scope>
</reference>
<feature type="region of interest" description="Disordered" evidence="1">
    <location>
        <begin position="154"/>
        <end position="181"/>
    </location>
</feature>
<keyword evidence="2" id="KW-1133">Transmembrane helix</keyword>
<proteinExistence type="predicted"/>
<feature type="region of interest" description="Disordered" evidence="1">
    <location>
        <begin position="1"/>
        <end position="42"/>
    </location>
</feature>
<feature type="transmembrane region" description="Helical" evidence="2">
    <location>
        <begin position="128"/>
        <end position="148"/>
    </location>
</feature>
<organism evidence="3 4">
    <name type="scientific">Eumeta variegata</name>
    <name type="common">Bagworm moth</name>
    <name type="synonym">Eumeta japonica</name>
    <dbReference type="NCBI Taxonomy" id="151549"/>
    <lineage>
        <taxon>Eukaryota</taxon>
        <taxon>Metazoa</taxon>
        <taxon>Ecdysozoa</taxon>
        <taxon>Arthropoda</taxon>
        <taxon>Hexapoda</taxon>
        <taxon>Insecta</taxon>
        <taxon>Pterygota</taxon>
        <taxon>Neoptera</taxon>
        <taxon>Endopterygota</taxon>
        <taxon>Lepidoptera</taxon>
        <taxon>Glossata</taxon>
        <taxon>Ditrysia</taxon>
        <taxon>Tineoidea</taxon>
        <taxon>Psychidae</taxon>
        <taxon>Oiketicinae</taxon>
        <taxon>Eumeta</taxon>
    </lineage>
</organism>
<protein>
    <submittedName>
        <fullName evidence="3">Uncharacterized protein</fullName>
    </submittedName>
</protein>
<name>A0A4C1ZQ76_EUMVA</name>
<dbReference type="AlphaFoldDB" id="A0A4C1ZQ76"/>
<evidence type="ECO:0000256" key="1">
    <source>
        <dbReference type="SAM" id="MobiDB-lite"/>
    </source>
</evidence>
<evidence type="ECO:0000313" key="3">
    <source>
        <dbReference type="EMBL" id="GBP90616.1"/>
    </source>
</evidence>
<keyword evidence="4" id="KW-1185">Reference proteome</keyword>
<sequence>RLAGPERIKTRGRRSGRAVQLATQSRSDEIPRTPAPRGTRPPYLRSVRAIRLIARGQAPARARTCAAADTIWGINHGKRAFPFRKNAEGKIAFRFSSGVLISRVQSGAERLVGDPPFGRPQRRRPPVWAVWPAAGGGGCVYLCASYLYRMRTGKRNRHRRPDSPDPNPKSKRDDISINQLT</sequence>
<gene>
    <name evidence="3" type="ORF">EVAR_63630_1</name>
</gene>
<evidence type="ECO:0000256" key="2">
    <source>
        <dbReference type="SAM" id="Phobius"/>
    </source>
</evidence>
<dbReference type="Proteomes" id="UP000299102">
    <property type="component" value="Unassembled WGS sequence"/>
</dbReference>
<keyword evidence="2" id="KW-0472">Membrane</keyword>
<feature type="non-terminal residue" evidence="3">
    <location>
        <position position="1"/>
    </location>
</feature>
<keyword evidence="2" id="KW-0812">Transmembrane</keyword>
<evidence type="ECO:0000313" key="4">
    <source>
        <dbReference type="Proteomes" id="UP000299102"/>
    </source>
</evidence>
<comment type="caution">
    <text evidence="3">The sequence shown here is derived from an EMBL/GenBank/DDBJ whole genome shotgun (WGS) entry which is preliminary data.</text>
</comment>
<accession>A0A4C1ZQ76</accession>
<dbReference type="EMBL" id="BGZK01002097">
    <property type="protein sequence ID" value="GBP90616.1"/>
    <property type="molecule type" value="Genomic_DNA"/>
</dbReference>